<evidence type="ECO:0000256" key="2">
    <source>
        <dbReference type="ARBA" id="ARBA00022989"/>
    </source>
</evidence>
<evidence type="ECO:0000313" key="7">
    <source>
        <dbReference type="Proteomes" id="UP000363661"/>
    </source>
</evidence>
<dbReference type="InterPro" id="IPR009825">
    <property type="entry name" value="ECF_substrate-spec-like"/>
</dbReference>
<evidence type="ECO:0000313" key="6">
    <source>
        <dbReference type="Proteomes" id="UP000078383"/>
    </source>
</evidence>
<reference evidence="4 6" key="1">
    <citation type="submission" date="2015-09" db="EMBL/GenBank/DDBJ databases">
        <authorList>
            <consortium name="Pathogen Informatics"/>
        </authorList>
    </citation>
    <scope>NUCLEOTIDE SEQUENCE [LARGE SCALE GENOMIC DNA]</scope>
    <source>
        <strain evidence="4 6">2789STDY5834889</strain>
    </source>
</reference>
<accession>A0A174ZH90</accession>
<organism evidence="4 6">
    <name type="scientific">[Ruminococcus] torques</name>
    <dbReference type="NCBI Taxonomy" id="33039"/>
    <lineage>
        <taxon>Bacteria</taxon>
        <taxon>Bacillati</taxon>
        <taxon>Bacillota</taxon>
        <taxon>Clostridia</taxon>
        <taxon>Lachnospirales</taxon>
        <taxon>Lachnospiraceae</taxon>
        <taxon>Mediterraneibacter</taxon>
    </lineage>
</organism>
<name>A0A174ZH90_9FIRM</name>
<protein>
    <submittedName>
        <fullName evidence="4">Predicted membrane protein</fullName>
    </submittedName>
</protein>
<reference evidence="5 7" key="2">
    <citation type="submission" date="2019-07" db="EMBL/GenBank/DDBJ databases">
        <authorList>
            <person name="Hibberd C M."/>
            <person name="Gehrig L. J."/>
            <person name="Chang H.-W."/>
            <person name="Venkatesh S."/>
        </authorList>
    </citation>
    <scope>NUCLEOTIDE SEQUENCE [LARGE SCALE GENOMIC DNA]</scope>
    <source>
        <strain evidence="5">Ruminococcus_torques_SSTS_Bg7063</strain>
    </source>
</reference>
<dbReference type="Pfam" id="PF07155">
    <property type="entry name" value="ECF-ribofla_trS"/>
    <property type="match status" value="1"/>
</dbReference>
<dbReference type="GeneID" id="303258082"/>
<feature type="transmembrane region" description="Helical" evidence="3">
    <location>
        <begin position="12"/>
        <end position="33"/>
    </location>
</feature>
<dbReference type="AlphaFoldDB" id="A0A174ZH90"/>
<gene>
    <name evidence="4" type="ORF">ERS852502_00882</name>
    <name evidence="5" type="ORF">RTSSTS7063_00315</name>
</gene>
<feature type="transmembrane region" description="Helical" evidence="3">
    <location>
        <begin position="76"/>
        <end position="98"/>
    </location>
</feature>
<feature type="transmembrane region" description="Helical" evidence="3">
    <location>
        <begin position="147"/>
        <end position="167"/>
    </location>
</feature>
<keyword evidence="3" id="KW-0472">Membrane</keyword>
<dbReference type="Gene3D" id="1.10.1760.20">
    <property type="match status" value="1"/>
</dbReference>
<keyword evidence="1 3" id="KW-0812">Transmembrane</keyword>
<evidence type="ECO:0000256" key="1">
    <source>
        <dbReference type="ARBA" id="ARBA00022692"/>
    </source>
</evidence>
<evidence type="ECO:0000313" key="4">
    <source>
        <dbReference type="EMBL" id="CUQ84269.1"/>
    </source>
</evidence>
<dbReference type="GO" id="GO:0016020">
    <property type="term" value="C:membrane"/>
    <property type="evidence" value="ECO:0007669"/>
    <property type="project" value="InterPro"/>
</dbReference>
<dbReference type="Proteomes" id="UP000078383">
    <property type="component" value="Unassembled WGS sequence"/>
</dbReference>
<dbReference type="PROSITE" id="PS51257">
    <property type="entry name" value="PROKAR_LIPOPROTEIN"/>
    <property type="match status" value="1"/>
</dbReference>
<dbReference type="EMBL" id="CABHNA010000024">
    <property type="protein sequence ID" value="VUW94492.1"/>
    <property type="molecule type" value="Genomic_DNA"/>
</dbReference>
<feature type="transmembrane region" description="Helical" evidence="3">
    <location>
        <begin position="45"/>
        <end position="70"/>
    </location>
</feature>
<feature type="transmembrane region" description="Helical" evidence="3">
    <location>
        <begin position="110"/>
        <end position="135"/>
    </location>
</feature>
<dbReference type="Proteomes" id="UP000363661">
    <property type="component" value="Unassembled WGS sequence"/>
</dbReference>
<proteinExistence type="predicted"/>
<evidence type="ECO:0000313" key="5">
    <source>
        <dbReference type="EMBL" id="VUW94492.1"/>
    </source>
</evidence>
<dbReference type="PANTHER" id="PTHR37815">
    <property type="entry name" value="UPF0397 PROTEIN BC_2624-RELATED"/>
    <property type="match status" value="1"/>
</dbReference>
<keyword evidence="7" id="KW-1185">Reference proteome</keyword>
<keyword evidence="2 3" id="KW-1133">Transmembrane helix</keyword>
<dbReference type="OrthoDB" id="411368at2"/>
<dbReference type="EMBL" id="CZBX01000003">
    <property type="protein sequence ID" value="CUQ84269.1"/>
    <property type="molecule type" value="Genomic_DNA"/>
</dbReference>
<dbReference type="RefSeq" id="WP_015527747.1">
    <property type="nucleotide sequence ID" value="NZ_CABHNA010000024.1"/>
</dbReference>
<sequence>MNSKSTVTLKKLVMAALFAALACVATMSIKIPTPGTSGYIHPGDAIVILAGVVLGPAWGFLAGGIGSAMADLLGGYFVYVPITFVIKGLVSLCSALLYRKVGKNSKSRYTAVILGGVADIILVAGGYCLCEYFIYGAGAFASVPANLVQGIGGLILSAVLYPILIAIPDVKQTALANS</sequence>
<dbReference type="PANTHER" id="PTHR37815:SF3">
    <property type="entry name" value="UPF0397 PROTEIN SPR0429"/>
    <property type="match status" value="1"/>
</dbReference>
<evidence type="ECO:0000256" key="3">
    <source>
        <dbReference type="SAM" id="Phobius"/>
    </source>
</evidence>